<dbReference type="PROSITE" id="PS01219">
    <property type="entry name" value="AMMONIUM_TRANSP"/>
    <property type="match status" value="1"/>
</dbReference>
<feature type="domain" description="HAMP" evidence="13">
    <location>
        <begin position="402"/>
        <end position="451"/>
    </location>
</feature>
<feature type="domain" description="PAS" evidence="10">
    <location>
        <begin position="578"/>
        <end position="637"/>
    </location>
</feature>
<dbReference type="Gene3D" id="1.10.3430.10">
    <property type="entry name" value="Ammonium transporter AmtB like domains"/>
    <property type="match status" value="1"/>
</dbReference>
<dbReference type="Pfam" id="PF00909">
    <property type="entry name" value="Ammonium_transp"/>
    <property type="match status" value="1"/>
</dbReference>
<dbReference type="STRING" id="1122252.SAMN05660443_0802"/>
<comment type="subcellular location">
    <subcellularLocation>
        <location evidence="2">Membrane</location>
        <topology evidence="2">Multi-pass membrane protein</topology>
    </subcellularLocation>
</comment>
<dbReference type="Pfam" id="PF00563">
    <property type="entry name" value="EAL"/>
    <property type="match status" value="1"/>
</dbReference>
<dbReference type="SMART" id="SM00091">
    <property type="entry name" value="PAS"/>
    <property type="match status" value="2"/>
</dbReference>
<dbReference type="InterPro" id="IPR002229">
    <property type="entry name" value="RhesusRHD"/>
</dbReference>
<dbReference type="InterPro" id="IPR003660">
    <property type="entry name" value="HAMP_dom"/>
</dbReference>
<keyword evidence="8" id="KW-0924">Ammonia transport</keyword>
<evidence type="ECO:0000259" key="13">
    <source>
        <dbReference type="PROSITE" id="PS50885"/>
    </source>
</evidence>
<feature type="transmembrane region" description="Helical" evidence="9">
    <location>
        <begin position="50"/>
        <end position="68"/>
    </location>
</feature>
<dbReference type="SMART" id="SM00267">
    <property type="entry name" value="GGDEF"/>
    <property type="match status" value="1"/>
</dbReference>
<dbReference type="InterPro" id="IPR029787">
    <property type="entry name" value="Nucleotide_cyclase"/>
</dbReference>
<dbReference type="PRINTS" id="PR00342">
    <property type="entry name" value="RHESUSRHD"/>
</dbReference>
<feature type="transmembrane region" description="Helical" evidence="9">
    <location>
        <begin position="201"/>
        <end position="218"/>
    </location>
</feature>
<evidence type="ECO:0000256" key="4">
    <source>
        <dbReference type="ARBA" id="ARBA00022448"/>
    </source>
</evidence>
<dbReference type="PROSITE" id="PS50113">
    <property type="entry name" value="PAC"/>
    <property type="match status" value="2"/>
</dbReference>
<feature type="transmembrane region" description="Helical" evidence="9">
    <location>
        <begin position="88"/>
        <end position="111"/>
    </location>
</feature>
<dbReference type="SUPFAM" id="SSF141868">
    <property type="entry name" value="EAL domain-like"/>
    <property type="match status" value="1"/>
</dbReference>
<keyword evidence="5 9" id="KW-0812">Transmembrane</keyword>
<evidence type="ECO:0000256" key="8">
    <source>
        <dbReference type="ARBA" id="ARBA00023177"/>
    </source>
</evidence>
<dbReference type="PANTHER" id="PTHR44757:SF4">
    <property type="entry name" value="DIGUANYLATE CYCLASE DGCE-RELATED"/>
    <property type="match status" value="1"/>
</dbReference>
<dbReference type="InterPro" id="IPR024041">
    <property type="entry name" value="NH4_transpt_AmtB-like_dom"/>
</dbReference>
<dbReference type="InterPro" id="IPR001610">
    <property type="entry name" value="PAC"/>
</dbReference>
<dbReference type="AlphaFoldDB" id="A0A1I1ERL3"/>
<dbReference type="InterPro" id="IPR000700">
    <property type="entry name" value="PAS-assoc_C"/>
</dbReference>
<dbReference type="SUPFAM" id="SSF55073">
    <property type="entry name" value="Nucleotide cyclase"/>
    <property type="match status" value="1"/>
</dbReference>
<dbReference type="FunFam" id="3.30.70.270:FF:000001">
    <property type="entry name" value="Diguanylate cyclase domain protein"/>
    <property type="match status" value="1"/>
</dbReference>
<feature type="transmembrane region" description="Helical" evidence="9">
    <location>
        <begin position="6"/>
        <end position="29"/>
    </location>
</feature>
<reference evidence="15 16" key="1">
    <citation type="submission" date="2016-10" db="EMBL/GenBank/DDBJ databases">
        <authorList>
            <person name="de Groot N.N."/>
        </authorList>
    </citation>
    <scope>NUCLEOTIDE SEQUENCE [LARGE SCALE GENOMIC DNA]</scope>
    <source>
        <strain evidence="15 16">DSM 18438</strain>
    </source>
</reference>
<evidence type="ECO:0000259" key="12">
    <source>
        <dbReference type="PROSITE" id="PS50883"/>
    </source>
</evidence>
<dbReference type="RefSeq" id="WP_091959460.1">
    <property type="nucleotide sequence ID" value="NZ_FOLH01000001.1"/>
</dbReference>
<dbReference type="InterPro" id="IPR029020">
    <property type="entry name" value="Ammonium/urea_transptr"/>
</dbReference>
<dbReference type="GO" id="GO:0007165">
    <property type="term" value="P:signal transduction"/>
    <property type="evidence" value="ECO:0007669"/>
    <property type="project" value="InterPro"/>
</dbReference>
<feature type="transmembrane region" description="Helical" evidence="9">
    <location>
        <begin position="118"/>
        <end position="136"/>
    </location>
</feature>
<dbReference type="InterPro" id="IPR000160">
    <property type="entry name" value="GGDEF_dom"/>
</dbReference>
<comment type="cofactor">
    <cofactor evidence="1">
        <name>Mg(2+)</name>
        <dbReference type="ChEBI" id="CHEBI:18420"/>
    </cofactor>
</comment>
<evidence type="ECO:0000313" key="15">
    <source>
        <dbReference type="EMBL" id="SFB89765.1"/>
    </source>
</evidence>
<evidence type="ECO:0000313" key="16">
    <source>
        <dbReference type="Proteomes" id="UP000199058"/>
    </source>
</evidence>
<dbReference type="GO" id="GO:0008519">
    <property type="term" value="F:ammonium channel activity"/>
    <property type="evidence" value="ECO:0007669"/>
    <property type="project" value="InterPro"/>
</dbReference>
<protein>
    <submittedName>
        <fullName evidence="15">Diguanylate cyclase/phosphodiesterase with PAS/PAC sensor(S)/ammonium transporter (TC 1.A.11)</fullName>
    </submittedName>
</protein>
<dbReference type="InterPro" id="IPR035965">
    <property type="entry name" value="PAS-like_dom_sf"/>
</dbReference>
<feature type="transmembrane region" description="Helical" evidence="9">
    <location>
        <begin position="156"/>
        <end position="181"/>
    </location>
</feature>
<dbReference type="InterPro" id="IPR018047">
    <property type="entry name" value="Ammonium_transpt_CS"/>
</dbReference>
<dbReference type="GO" id="GO:0005886">
    <property type="term" value="C:plasma membrane"/>
    <property type="evidence" value="ECO:0007669"/>
    <property type="project" value="InterPro"/>
</dbReference>
<dbReference type="SUPFAM" id="SSF55785">
    <property type="entry name" value="PYP-like sensor domain (PAS domain)"/>
    <property type="match status" value="2"/>
</dbReference>
<dbReference type="CDD" id="cd01949">
    <property type="entry name" value="GGDEF"/>
    <property type="match status" value="1"/>
</dbReference>
<evidence type="ECO:0000256" key="2">
    <source>
        <dbReference type="ARBA" id="ARBA00004141"/>
    </source>
</evidence>
<dbReference type="InterPro" id="IPR052155">
    <property type="entry name" value="Biofilm_reg_signaling"/>
</dbReference>
<proteinExistence type="inferred from homology"/>
<dbReference type="InterPro" id="IPR035919">
    <property type="entry name" value="EAL_sf"/>
</dbReference>
<feature type="transmembrane region" description="Helical" evidence="9">
    <location>
        <begin position="264"/>
        <end position="283"/>
    </location>
</feature>
<name>A0A1I1ERL3_9GAMM</name>
<feature type="domain" description="PAC" evidence="11">
    <location>
        <begin position="525"/>
        <end position="577"/>
    </location>
</feature>
<dbReference type="OrthoDB" id="9787514at2"/>
<keyword evidence="7 9" id="KW-0472">Membrane</keyword>
<dbReference type="PANTHER" id="PTHR44757">
    <property type="entry name" value="DIGUANYLATE CYCLASE DGCP"/>
    <property type="match status" value="1"/>
</dbReference>
<keyword evidence="6 9" id="KW-1133">Transmembrane helix</keyword>
<evidence type="ECO:0000256" key="9">
    <source>
        <dbReference type="SAM" id="Phobius"/>
    </source>
</evidence>
<dbReference type="NCBIfam" id="TIGR00836">
    <property type="entry name" value="amt"/>
    <property type="match status" value="1"/>
</dbReference>
<evidence type="ECO:0000259" key="10">
    <source>
        <dbReference type="PROSITE" id="PS50112"/>
    </source>
</evidence>
<dbReference type="EMBL" id="FOLH01000001">
    <property type="protein sequence ID" value="SFB89765.1"/>
    <property type="molecule type" value="Genomic_DNA"/>
</dbReference>
<evidence type="ECO:0000256" key="7">
    <source>
        <dbReference type="ARBA" id="ARBA00023136"/>
    </source>
</evidence>
<dbReference type="PROSITE" id="PS50887">
    <property type="entry name" value="GGDEF"/>
    <property type="match status" value="1"/>
</dbReference>
<feature type="domain" description="GGDEF" evidence="14">
    <location>
        <begin position="735"/>
        <end position="868"/>
    </location>
</feature>
<dbReference type="Gene3D" id="3.30.70.270">
    <property type="match status" value="1"/>
</dbReference>
<comment type="similarity">
    <text evidence="3">Belongs to the ammonia transporter channel (TC 1.A.11.2) family.</text>
</comment>
<dbReference type="SMART" id="SM00052">
    <property type="entry name" value="EAL"/>
    <property type="match status" value="1"/>
</dbReference>
<dbReference type="GO" id="GO:0003824">
    <property type="term" value="F:catalytic activity"/>
    <property type="evidence" value="ECO:0007669"/>
    <property type="project" value="UniProtKB-ARBA"/>
</dbReference>
<evidence type="ECO:0000256" key="6">
    <source>
        <dbReference type="ARBA" id="ARBA00022989"/>
    </source>
</evidence>
<keyword evidence="4" id="KW-0813">Transport</keyword>
<feature type="domain" description="EAL" evidence="12">
    <location>
        <begin position="879"/>
        <end position="1136"/>
    </location>
</feature>
<dbReference type="Proteomes" id="UP000199058">
    <property type="component" value="Unassembled WGS sequence"/>
</dbReference>
<dbReference type="PROSITE" id="PS50112">
    <property type="entry name" value="PAS"/>
    <property type="match status" value="1"/>
</dbReference>
<dbReference type="Gene3D" id="3.30.450.20">
    <property type="entry name" value="PAS domain"/>
    <property type="match status" value="2"/>
</dbReference>
<dbReference type="InterPro" id="IPR001633">
    <property type="entry name" value="EAL_dom"/>
</dbReference>
<dbReference type="PROSITE" id="PS50885">
    <property type="entry name" value="HAMP"/>
    <property type="match status" value="1"/>
</dbReference>
<dbReference type="Pfam" id="PF00990">
    <property type="entry name" value="GGDEF"/>
    <property type="match status" value="1"/>
</dbReference>
<evidence type="ECO:0000259" key="14">
    <source>
        <dbReference type="PROSITE" id="PS50887"/>
    </source>
</evidence>
<dbReference type="SMART" id="SM00086">
    <property type="entry name" value="PAC"/>
    <property type="match status" value="2"/>
</dbReference>
<dbReference type="NCBIfam" id="TIGR00254">
    <property type="entry name" value="GGDEF"/>
    <property type="match status" value="1"/>
</dbReference>
<dbReference type="InterPro" id="IPR000014">
    <property type="entry name" value="PAS"/>
</dbReference>
<evidence type="ECO:0000256" key="3">
    <source>
        <dbReference type="ARBA" id="ARBA00005887"/>
    </source>
</evidence>
<evidence type="ECO:0000259" key="11">
    <source>
        <dbReference type="PROSITE" id="PS50113"/>
    </source>
</evidence>
<feature type="transmembrane region" description="Helical" evidence="9">
    <location>
        <begin position="314"/>
        <end position="335"/>
    </location>
</feature>
<dbReference type="CDD" id="cd01948">
    <property type="entry name" value="EAL"/>
    <property type="match status" value="1"/>
</dbReference>
<dbReference type="InterPro" id="IPR043128">
    <property type="entry name" value="Rev_trsase/Diguanyl_cyclase"/>
</dbReference>
<dbReference type="Gene3D" id="3.20.20.450">
    <property type="entry name" value="EAL domain"/>
    <property type="match status" value="1"/>
</dbReference>
<evidence type="ECO:0000256" key="1">
    <source>
        <dbReference type="ARBA" id="ARBA00001946"/>
    </source>
</evidence>
<dbReference type="SUPFAM" id="SSF111352">
    <property type="entry name" value="Ammonium transporter"/>
    <property type="match status" value="1"/>
</dbReference>
<dbReference type="InterPro" id="IPR001905">
    <property type="entry name" value="Ammonium_transpt"/>
</dbReference>
<dbReference type="NCBIfam" id="TIGR00229">
    <property type="entry name" value="sensory_box"/>
    <property type="match status" value="2"/>
</dbReference>
<feature type="domain" description="PAC" evidence="11">
    <location>
        <begin position="649"/>
        <end position="701"/>
    </location>
</feature>
<evidence type="ECO:0000256" key="5">
    <source>
        <dbReference type="ARBA" id="ARBA00022692"/>
    </source>
</evidence>
<dbReference type="Pfam" id="PF13426">
    <property type="entry name" value="PAS_9"/>
    <property type="match status" value="2"/>
</dbReference>
<sequence>MNEKEMIDALWLLMAAVLVLAIQGGFLCLESGLTRSKNAINVALKNAFDLLVVVTLYWLLGFGLMFGNHHQGMLDTQWLAADFSQTSFWEAGFFFFQLTFCATAATIVSGAIAERSRFVTYVVLTILIAGFIYPWVGHWSWSSAFNEAGGWLENLGFVDFAGSSVVHSVGGWVALAAIIVIGPRTGRFLNSKPQEIPGSNLPLAMLGMLFFLLGWLGFNGGSTLEFNAQVPGIIVNTLMAAAAGGITSLLIANSWLKGQQVTPLTINGTLAGLVAITAGVHAVSTPAALLIGSLGSLIMIVADRLLIKLQLDDAISAIPVHLAAGIWGTLAVAIFGQLDHLDTGLDRLAQLQIQLLGIIAIGLFSFTLAYLFLMVIRRWIPLRVSAEGEAVGLNVSEHGAKTELNELLQAMGEQEKSGNLQQKMPVEPFTEVGQIARQYNRVMDKLNRMITRTRLIVRDIRDGVITFTEQGIITSVNPGAEHLFGSTAGRLTGQPTQNLLHASCQDLYPYLKLEQLLPRLAAGQNEGPHELLAQHQDGHSFPIEVTTAASPTEGGVQYSAVIRDISERKRMEEQLHRHSELAQVTLEAITQGVITCDQSMNTVYVNPIAANLLGRTSKEAFGYPVQKLFELMTADDKPITIESVCKKEAQQTLKLINKQQKALDVELNPARLHDDQGKLMGWVLVLQDITHSNRLQEQLNFQAIHDNLTGLINRREFEHRLQSLVEDFQASEPNAEHLLCYLDLDRFKIVNDSCGHKAGDLLLKQLAQQLQPLLRQSDTFARLGGDEFGIILQHCSVNKGLEIAEKLRLAVDAFRFSWEQQVFTLGVSIGLVHLNAQHQDIDEILSQADSACYAAKNLGRNCVHLYAPDNNQIEYEQQQVQWVSRIQEALEQDQFRLYQQKIQPLNENEKQEQTHFEILLRMQGPEGQMIPPGAFIPSAERFNMMPQIDLWVIRNTLAWMGDQLQKSNLPFYCSINLSGASIGNQACLEAIQSNIEKHRIPAHYICFEITETNAMADLSKAKDFITQLKKLGCRFALDDFGSGLSSFGYLKKLEVDYLKIDGIFIRDLANNPLDQAIVASINNIGHILQLQTIAEFVEDAATLDVLKQLGVDFVQGYHLGRPEPLEKLGQVSLMPR</sequence>
<feature type="transmembrane region" description="Helical" evidence="9">
    <location>
        <begin position="355"/>
        <end position="376"/>
    </location>
</feature>
<gene>
    <name evidence="15" type="ORF">SAMN05660443_0802</name>
</gene>
<keyword evidence="16" id="KW-1185">Reference proteome</keyword>
<dbReference type="PROSITE" id="PS50883">
    <property type="entry name" value="EAL"/>
    <property type="match status" value="1"/>
</dbReference>
<feature type="transmembrane region" description="Helical" evidence="9">
    <location>
        <begin position="230"/>
        <end position="252"/>
    </location>
</feature>
<organism evidence="15 16">
    <name type="scientific">Marinospirillum celere</name>
    <dbReference type="NCBI Taxonomy" id="1122252"/>
    <lineage>
        <taxon>Bacteria</taxon>
        <taxon>Pseudomonadati</taxon>
        <taxon>Pseudomonadota</taxon>
        <taxon>Gammaproteobacteria</taxon>
        <taxon>Oceanospirillales</taxon>
        <taxon>Oceanospirillaceae</taxon>
        <taxon>Marinospirillum</taxon>
    </lineage>
</organism>
<accession>A0A1I1ERL3</accession>
<dbReference type="CDD" id="cd00130">
    <property type="entry name" value="PAS"/>
    <property type="match status" value="2"/>
</dbReference>